<proteinExistence type="predicted"/>
<keyword evidence="1" id="KW-1133">Transmembrane helix</keyword>
<keyword evidence="3" id="KW-1185">Reference proteome</keyword>
<protein>
    <submittedName>
        <fullName evidence="2">Uncharacterized protein</fullName>
    </submittedName>
</protein>
<keyword evidence="1" id="KW-0812">Transmembrane</keyword>
<dbReference type="EMBL" id="BAPF01000054">
    <property type="protein sequence ID" value="GBQ85590.1"/>
    <property type="molecule type" value="Genomic_DNA"/>
</dbReference>
<evidence type="ECO:0000313" key="3">
    <source>
        <dbReference type="Proteomes" id="UP001065047"/>
    </source>
</evidence>
<name>A0ABQ0PZP4_9PROT</name>
<gene>
    <name evidence="2" type="ORF">AA14337_3112</name>
</gene>
<reference evidence="2" key="1">
    <citation type="submission" date="2013-04" db="EMBL/GenBank/DDBJ databases">
        <title>The genome sequencing project of 58 acetic acid bacteria.</title>
        <authorList>
            <person name="Okamoto-Kainuma A."/>
            <person name="Ishikawa M."/>
            <person name="Umino S."/>
            <person name="Koizumi Y."/>
            <person name="Shiwa Y."/>
            <person name="Yoshikawa H."/>
            <person name="Matsutani M."/>
            <person name="Matsushita K."/>
        </authorList>
    </citation>
    <scope>NUCLEOTIDE SEQUENCE</scope>
    <source>
        <strain evidence="2">DSM 14337</strain>
    </source>
</reference>
<evidence type="ECO:0000313" key="2">
    <source>
        <dbReference type="EMBL" id="GBQ85590.1"/>
    </source>
</evidence>
<sequence length="203" mass="23064">MAQSSRLEHVPAIQDTPPRTDEMLKITHDGSLSGYHDFMIIAVFLFLVTVLYDWLVPRTALARLPKGKLFLLGWAMLSIYAPLVWTIYPNHYRAKIEKEVLAFNAEQKQRPSSECVYVAKLWAVKSDERNDFWPNKQKMTERSYVDYTNKNGSHGSTDIPADIFKNLHVGDRIAITHVNTGETLINGLNVWEDGVSLGCDGKI</sequence>
<feature type="transmembrane region" description="Helical" evidence="1">
    <location>
        <begin position="38"/>
        <end position="57"/>
    </location>
</feature>
<comment type="caution">
    <text evidence="2">The sequence shown here is derived from an EMBL/GenBank/DDBJ whole genome shotgun (WGS) entry which is preliminary data.</text>
</comment>
<dbReference type="Proteomes" id="UP001065047">
    <property type="component" value="Unassembled WGS sequence"/>
</dbReference>
<evidence type="ECO:0000256" key="1">
    <source>
        <dbReference type="SAM" id="Phobius"/>
    </source>
</evidence>
<organism evidence="2 3">
    <name type="scientific">Acetobacter malorum DSM 14337</name>
    <dbReference type="NCBI Taxonomy" id="1307910"/>
    <lineage>
        <taxon>Bacteria</taxon>
        <taxon>Pseudomonadati</taxon>
        <taxon>Pseudomonadota</taxon>
        <taxon>Alphaproteobacteria</taxon>
        <taxon>Acetobacterales</taxon>
        <taxon>Acetobacteraceae</taxon>
        <taxon>Acetobacter</taxon>
    </lineage>
</organism>
<keyword evidence="1" id="KW-0472">Membrane</keyword>
<accession>A0ABQ0PZP4</accession>
<feature type="transmembrane region" description="Helical" evidence="1">
    <location>
        <begin position="69"/>
        <end position="88"/>
    </location>
</feature>